<accession>A0ABD6DT06</accession>
<comment type="caution">
    <text evidence="3">The sequence shown here is derived from an EMBL/GenBank/DDBJ whole genome shotgun (WGS) entry which is preliminary data.</text>
</comment>
<gene>
    <name evidence="3" type="ORF">ACFSAS_05270</name>
</gene>
<dbReference type="PANTHER" id="PTHR46268:SF6">
    <property type="entry name" value="UNIVERSAL STRESS PROTEIN UP12"/>
    <property type="match status" value="1"/>
</dbReference>
<dbReference type="Proteomes" id="UP001597092">
    <property type="component" value="Unassembled WGS sequence"/>
</dbReference>
<comment type="similarity">
    <text evidence="1">Belongs to the universal stress protein A family.</text>
</comment>
<reference evidence="3 4" key="1">
    <citation type="journal article" date="2019" name="Int. J. Syst. Evol. Microbiol.">
        <title>The Global Catalogue of Microorganisms (GCM) 10K type strain sequencing project: providing services to taxonomists for standard genome sequencing and annotation.</title>
        <authorList>
            <consortium name="The Broad Institute Genomics Platform"/>
            <consortium name="The Broad Institute Genome Sequencing Center for Infectious Disease"/>
            <person name="Wu L."/>
            <person name="Ma J."/>
        </authorList>
    </citation>
    <scope>NUCLEOTIDE SEQUENCE [LARGE SCALE GENOMIC DNA]</scope>
    <source>
        <strain evidence="3 4">CGMCC 1.10387</strain>
    </source>
</reference>
<organism evidence="3 4">
    <name type="scientific">Halobellus litoreus</name>
    <dbReference type="NCBI Taxonomy" id="755310"/>
    <lineage>
        <taxon>Archaea</taxon>
        <taxon>Methanobacteriati</taxon>
        <taxon>Methanobacteriota</taxon>
        <taxon>Stenosarchaea group</taxon>
        <taxon>Halobacteria</taxon>
        <taxon>Halobacteriales</taxon>
        <taxon>Haloferacaceae</taxon>
        <taxon>Halobellus</taxon>
    </lineage>
</organism>
<dbReference type="InterPro" id="IPR006016">
    <property type="entry name" value="UspA"/>
</dbReference>
<dbReference type="Pfam" id="PF00582">
    <property type="entry name" value="Usp"/>
    <property type="match status" value="1"/>
</dbReference>
<sequence>MSVLAATDGTTVPDRVVEVAADLAAQYGEELVVLHVIPEDVFEEQRKSSVESTSDLALTFAPEITYRELGDQTGTPGGSDARYSLEHAQRDAAGVAEDVTTRTVEDLDAVEAVSYHGRVGDVTEEILHVADEADPRYLVVGGRKRTPVGKAIFGSVTQSLLLEADRPVVTVMSEE</sequence>
<protein>
    <submittedName>
        <fullName evidence="3">Universal stress protein</fullName>
    </submittedName>
</protein>
<dbReference type="RefSeq" id="WP_256307504.1">
    <property type="nucleotide sequence ID" value="NZ_JANHAW010000002.1"/>
</dbReference>
<dbReference type="Gene3D" id="3.40.50.620">
    <property type="entry name" value="HUPs"/>
    <property type="match status" value="1"/>
</dbReference>
<dbReference type="InterPro" id="IPR014729">
    <property type="entry name" value="Rossmann-like_a/b/a_fold"/>
</dbReference>
<evidence type="ECO:0000256" key="1">
    <source>
        <dbReference type="ARBA" id="ARBA00008791"/>
    </source>
</evidence>
<name>A0ABD6DT06_9EURY</name>
<evidence type="ECO:0000313" key="4">
    <source>
        <dbReference type="Proteomes" id="UP001597092"/>
    </source>
</evidence>
<keyword evidence="4" id="KW-1185">Reference proteome</keyword>
<evidence type="ECO:0000259" key="2">
    <source>
        <dbReference type="Pfam" id="PF00582"/>
    </source>
</evidence>
<feature type="domain" description="UspA" evidence="2">
    <location>
        <begin position="2"/>
        <end position="171"/>
    </location>
</feature>
<dbReference type="AlphaFoldDB" id="A0ABD6DT06"/>
<dbReference type="EMBL" id="JBHUDP010000001">
    <property type="protein sequence ID" value="MFD1685019.1"/>
    <property type="molecule type" value="Genomic_DNA"/>
</dbReference>
<dbReference type="CDD" id="cd00293">
    <property type="entry name" value="USP-like"/>
    <property type="match status" value="1"/>
</dbReference>
<dbReference type="SUPFAM" id="SSF52402">
    <property type="entry name" value="Adenine nucleotide alpha hydrolases-like"/>
    <property type="match status" value="1"/>
</dbReference>
<evidence type="ECO:0000313" key="3">
    <source>
        <dbReference type="EMBL" id="MFD1685019.1"/>
    </source>
</evidence>
<dbReference type="PANTHER" id="PTHR46268">
    <property type="entry name" value="STRESS RESPONSE PROTEIN NHAX"/>
    <property type="match status" value="1"/>
</dbReference>
<proteinExistence type="inferred from homology"/>